<gene>
    <name evidence="1" type="ORF">CARN6_2084</name>
</gene>
<accession>E6QMY1</accession>
<name>E6QMY1_9ZZZZ</name>
<reference evidence="1" key="1">
    <citation type="submission" date="2009-10" db="EMBL/GenBank/DDBJ databases">
        <title>Diversity of trophic interactions inside an arsenic-rich microbial ecosystem.</title>
        <authorList>
            <person name="Bertin P.N."/>
            <person name="Heinrich-Salmeron A."/>
            <person name="Pelletier E."/>
            <person name="Goulhen-Chollet F."/>
            <person name="Arsene-Ploetze F."/>
            <person name="Gallien S."/>
            <person name="Calteau A."/>
            <person name="Vallenet D."/>
            <person name="Casiot C."/>
            <person name="Chane-Woon-Ming B."/>
            <person name="Giloteaux L."/>
            <person name="Barakat M."/>
            <person name="Bonnefoy V."/>
            <person name="Bruneel O."/>
            <person name="Chandler M."/>
            <person name="Cleiss J."/>
            <person name="Duran R."/>
            <person name="Elbaz-Poulichet F."/>
            <person name="Fonknechten N."/>
            <person name="Lauga B."/>
            <person name="Mornico D."/>
            <person name="Ortet P."/>
            <person name="Schaeffer C."/>
            <person name="Siguier P."/>
            <person name="Alexander Thil Smith A."/>
            <person name="Van Dorsselaer A."/>
            <person name="Weissenbach J."/>
            <person name="Medigue C."/>
            <person name="Le Paslier D."/>
        </authorList>
    </citation>
    <scope>NUCLEOTIDE SEQUENCE</scope>
</reference>
<evidence type="ECO:0000313" key="1">
    <source>
        <dbReference type="EMBL" id="CBI08602.1"/>
    </source>
</evidence>
<sequence length="140" mass="15944">MQSRVFRQEWRTSGKHDALMPQYHEKIKQITASIALSHGNQAIVAPILGEVIDSRKRLCRIRLGLVLKRHPSPGLLSHARIVHTIDTSRIRDSDWIYSGTVDRVEVVFEIVTTLEDYEASRNIFKTHNFLAQIPSDATAT</sequence>
<dbReference type="AlphaFoldDB" id="E6QMY1"/>
<comment type="caution">
    <text evidence="1">The sequence shown here is derived from an EMBL/GenBank/DDBJ whole genome shotgun (WGS) entry which is preliminary data.</text>
</comment>
<organism evidence="1">
    <name type="scientific">mine drainage metagenome</name>
    <dbReference type="NCBI Taxonomy" id="410659"/>
    <lineage>
        <taxon>unclassified sequences</taxon>
        <taxon>metagenomes</taxon>
        <taxon>ecological metagenomes</taxon>
    </lineage>
</organism>
<proteinExistence type="predicted"/>
<protein>
    <submittedName>
        <fullName evidence="1">Uncharacterized protein</fullName>
    </submittedName>
</protein>
<dbReference type="EMBL" id="CABQ01000240">
    <property type="protein sequence ID" value="CBI08602.1"/>
    <property type="molecule type" value="Genomic_DNA"/>
</dbReference>